<evidence type="ECO:0000256" key="1">
    <source>
        <dbReference type="ARBA" id="ARBA00004123"/>
    </source>
</evidence>
<dbReference type="AlphaFoldDB" id="A0A5B7KKH9"/>
<dbReference type="GO" id="GO:0005634">
    <property type="term" value="C:nucleus"/>
    <property type="evidence" value="ECO:0007669"/>
    <property type="project" value="UniProtKB-SubCell"/>
</dbReference>
<dbReference type="Gene3D" id="1.10.10.10">
    <property type="entry name" value="Winged helix-like DNA-binding domain superfamily/Winged helix DNA-binding domain"/>
    <property type="match status" value="1"/>
</dbReference>
<organism evidence="2 3">
    <name type="scientific">Portunus trituberculatus</name>
    <name type="common">Swimming crab</name>
    <name type="synonym">Neptunus trituberculatus</name>
    <dbReference type="NCBI Taxonomy" id="210409"/>
    <lineage>
        <taxon>Eukaryota</taxon>
        <taxon>Metazoa</taxon>
        <taxon>Ecdysozoa</taxon>
        <taxon>Arthropoda</taxon>
        <taxon>Crustacea</taxon>
        <taxon>Multicrustacea</taxon>
        <taxon>Malacostraca</taxon>
        <taxon>Eumalacostraca</taxon>
        <taxon>Eucarida</taxon>
        <taxon>Decapoda</taxon>
        <taxon>Pleocyemata</taxon>
        <taxon>Brachyura</taxon>
        <taxon>Eubrachyura</taxon>
        <taxon>Portunoidea</taxon>
        <taxon>Portunidae</taxon>
        <taxon>Portuninae</taxon>
        <taxon>Portunus</taxon>
    </lineage>
</organism>
<protein>
    <submittedName>
        <fullName evidence="2">Uncharacterized protein</fullName>
    </submittedName>
</protein>
<dbReference type="InterPro" id="IPR009057">
    <property type="entry name" value="Homeodomain-like_sf"/>
</dbReference>
<keyword evidence="3" id="KW-1185">Reference proteome</keyword>
<sequence length="91" mass="10748">MWVKKKYSSQPTSRYDRYMFVVMWLQGMSGRSIARQHGVSPSTVCRWINHRKQYGRLCDFEYKRNAQHFRLSSSSFSCFCPYHSSVLPANG</sequence>
<accession>A0A5B7KKH9</accession>
<dbReference type="Pfam" id="PF13384">
    <property type="entry name" value="HTH_23"/>
    <property type="match status" value="1"/>
</dbReference>
<name>A0A5B7KKH9_PORTR</name>
<evidence type="ECO:0000313" key="2">
    <source>
        <dbReference type="EMBL" id="MPD05105.1"/>
    </source>
</evidence>
<proteinExistence type="predicted"/>
<dbReference type="SUPFAM" id="SSF46689">
    <property type="entry name" value="Homeodomain-like"/>
    <property type="match status" value="1"/>
</dbReference>
<comment type="subcellular location">
    <subcellularLocation>
        <location evidence="1">Nucleus</location>
    </subcellularLocation>
</comment>
<reference evidence="2 3" key="1">
    <citation type="submission" date="2019-05" db="EMBL/GenBank/DDBJ databases">
        <title>Another draft genome of Portunus trituberculatus and its Hox gene families provides insights of decapod evolution.</title>
        <authorList>
            <person name="Jeong J.-H."/>
            <person name="Song I."/>
            <person name="Kim S."/>
            <person name="Choi T."/>
            <person name="Kim D."/>
            <person name="Ryu S."/>
            <person name="Kim W."/>
        </authorList>
    </citation>
    <scope>NUCLEOTIDE SEQUENCE [LARGE SCALE GENOMIC DNA]</scope>
    <source>
        <tissue evidence="2">Muscle</tissue>
    </source>
</reference>
<dbReference type="Proteomes" id="UP000324222">
    <property type="component" value="Unassembled WGS sequence"/>
</dbReference>
<dbReference type="EMBL" id="VSRR010144451">
    <property type="protein sequence ID" value="MPD05105.1"/>
    <property type="molecule type" value="Genomic_DNA"/>
</dbReference>
<gene>
    <name evidence="2" type="ORF">E2C01_100832</name>
</gene>
<comment type="caution">
    <text evidence="2">The sequence shown here is derived from an EMBL/GenBank/DDBJ whole genome shotgun (WGS) entry which is preliminary data.</text>
</comment>
<dbReference type="InterPro" id="IPR036388">
    <property type="entry name" value="WH-like_DNA-bd_sf"/>
</dbReference>
<evidence type="ECO:0000313" key="3">
    <source>
        <dbReference type="Proteomes" id="UP000324222"/>
    </source>
</evidence>